<proteinExistence type="predicted"/>
<dbReference type="KEGG" id="pprf:DPRO_0231"/>
<evidence type="ECO:0000256" key="1">
    <source>
        <dbReference type="ARBA" id="ARBA00004651"/>
    </source>
</evidence>
<keyword evidence="3 6" id="KW-0812">Transmembrane</keyword>
<reference evidence="8" key="1">
    <citation type="submission" date="2017-09" db="EMBL/GenBank/DDBJ databases">
        <authorList>
            <person name="Regsiter A."/>
            <person name="William W."/>
        </authorList>
    </citation>
    <scope>NUCLEOTIDE SEQUENCE [LARGE SCALE GENOMIC DNA]</scope>
    <source>
        <strain evidence="8">500-1</strain>
    </source>
</reference>
<keyword evidence="5 6" id="KW-0472">Membrane</keyword>
<evidence type="ECO:0000256" key="4">
    <source>
        <dbReference type="ARBA" id="ARBA00022989"/>
    </source>
</evidence>
<dbReference type="PANTHER" id="PTHR10010">
    <property type="entry name" value="SOLUTE CARRIER FAMILY 34 SODIUM PHOSPHATE , MEMBER 2-RELATED"/>
    <property type="match status" value="1"/>
</dbReference>
<feature type="transmembrane region" description="Helical" evidence="6">
    <location>
        <begin position="173"/>
        <end position="191"/>
    </location>
</feature>
<dbReference type="GO" id="GO:0044341">
    <property type="term" value="P:sodium-dependent phosphate transport"/>
    <property type="evidence" value="ECO:0007669"/>
    <property type="project" value="InterPro"/>
</dbReference>
<feature type="transmembrane region" description="Helical" evidence="6">
    <location>
        <begin position="254"/>
        <end position="277"/>
    </location>
</feature>
<keyword evidence="2" id="KW-1003">Cell membrane</keyword>
<evidence type="ECO:0000313" key="7">
    <source>
        <dbReference type="EMBL" id="SOB57110.1"/>
    </source>
</evidence>
<feature type="transmembrane region" description="Helical" evidence="6">
    <location>
        <begin position="283"/>
        <end position="305"/>
    </location>
</feature>
<keyword evidence="4 6" id="KW-1133">Transmembrane helix</keyword>
<dbReference type="InterPro" id="IPR003841">
    <property type="entry name" value="Na/Pi_transpt"/>
</dbReference>
<organism evidence="7 8">
    <name type="scientific">Pseudodesulfovibrio profundus</name>
    <dbReference type="NCBI Taxonomy" id="57320"/>
    <lineage>
        <taxon>Bacteria</taxon>
        <taxon>Pseudomonadati</taxon>
        <taxon>Thermodesulfobacteriota</taxon>
        <taxon>Desulfovibrionia</taxon>
        <taxon>Desulfovibrionales</taxon>
        <taxon>Desulfovibrionaceae</taxon>
    </lineage>
</organism>
<evidence type="ECO:0000256" key="6">
    <source>
        <dbReference type="SAM" id="Phobius"/>
    </source>
</evidence>
<dbReference type="EMBL" id="LT907975">
    <property type="protein sequence ID" value="SOB57110.1"/>
    <property type="molecule type" value="Genomic_DNA"/>
</dbReference>
<feature type="transmembrane region" description="Helical" evidence="6">
    <location>
        <begin position="52"/>
        <end position="74"/>
    </location>
</feature>
<protein>
    <submittedName>
        <fullName evidence="7">Na/Pi-cotransporter II-related protein</fullName>
    </submittedName>
</protein>
<dbReference type="Proteomes" id="UP000219215">
    <property type="component" value="Chromosome DPRO"/>
</dbReference>
<dbReference type="PANTHER" id="PTHR10010:SF46">
    <property type="entry name" value="SODIUM-DEPENDENT PHOSPHATE TRANSPORT PROTEIN 2B"/>
    <property type="match status" value="1"/>
</dbReference>
<dbReference type="Pfam" id="PF02690">
    <property type="entry name" value="Na_Pi_cotrans"/>
    <property type="match status" value="2"/>
</dbReference>
<comment type="subcellular location">
    <subcellularLocation>
        <location evidence="1">Cell membrane</location>
        <topology evidence="1">Multi-pass membrane protein</topology>
    </subcellularLocation>
</comment>
<dbReference type="GO" id="GO:0005886">
    <property type="term" value="C:plasma membrane"/>
    <property type="evidence" value="ECO:0007669"/>
    <property type="project" value="UniProtKB-SubCell"/>
</dbReference>
<dbReference type="NCBIfam" id="TIGR00704">
    <property type="entry name" value="NaPi_cotrn_rel"/>
    <property type="match status" value="1"/>
</dbReference>
<evidence type="ECO:0000313" key="8">
    <source>
        <dbReference type="Proteomes" id="UP000219215"/>
    </source>
</evidence>
<evidence type="ECO:0000256" key="3">
    <source>
        <dbReference type="ARBA" id="ARBA00022692"/>
    </source>
</evidence>
<name>A0A2C8F521_9BACT</name>
<dbReference type="RefSeq" id="WP_097010421.1">
    <property type="nucleotide sequence ID" value="NZ_LT907975.1"/>
</dbReference>
<gene>
    <name evidence="7" type="ORF">DPRO_0231</name>
</gene>
<evidence type="ECO:0000256" key="5">
    <source>
        <dbReference type="ARBA" id="ARBA00023136"/>
    </source>
</evidence>
<feature type="transmembrane region" description="Helical" evidence="6">
    <location>
        <begin position="140"/>
        <end position="161"/>
    </location>
</feature>
<dbReference type="InterPro" id="IPR004633">
    <property type="entry name" value="NaPi_cotrn-rel/YqeW-like"/>
</dbReference>
<dbReference type="AlphaFoldDB" id="A0A2C8F521"/>
<dbReference type="NCBIfam" id="NF037997">
    <property type="entry name" value="Na_Pi_symport"/>
    <property type="match status" value="1"/>
</dbReference>
<keyword evidence="8" id="KW-1185">Reference proteome</keyword>
<dbReference type="OrthoDB" id="9763003at2"/>
<evidence type="ECO:0000256" key="2">
    <source>
        <dbReference type="ARBA" id="ARBA00022475"/>
    </source>
</evidence>
<sequence length="552" mass="59738">MTVELISGLIGGVGLFLLGMRLMTNGLRNAAGPALRSILGKWTKTPIRGLFSGFMITALVQSSSAITVAVIGFVNAGLMSLAQSIGVIYGSNVGTTVTGWIVAAVGMSVKVKALALPLIGLGAALRLTTGTSRRKHLGDAFAGFGIFFLGIETLQSSFHIIQGSIDLSTFNVAGIPGILLFVGIGTMLTLVMQSSSAAMALVLTAAMSNVITLESAAAAVIGTNIGTTTTAALSVIGATYNAKKVAAAHIVFNFATGVVALMLIPFFIHAISLIPIAGQAANVAATLAVFHTFFNVLGVILFLPFTKRFVTLLNKHIGKEFADLGKPKYIDSNVLSTPSLAMDALFMELGRLGELTRSMGQKALTSKFRDKDFIKDRAQFDGLVRAIRKFCVKLQHVNLPETVASRLPLSLRVIQYFRKSVNIIDEVSQEHALLNHQLPDYSHECARNFQHEVKNILNIAHTPCSSEFNQLKQSVHELHDQYQELKEALLEDGANGKIELDRMVALLDYYSHMRMMCDQAIKGTDYWADLRNRDITCANADKENDFTWKPSE</sequence>
<feature type="transmembrane region" description="Helical" evidence="6">
    <location>
        <begin position="225"/>
        <end position="242"/>
    </location>
</feature>
<accession>A0A2C8F521</accession>
<dbReference type="GO" id="GO:0005436">
    <property type="term" value="F:sodium:phosphate symporter activity"/>
    <property type="evidence" value="ECO:0007669"/>
    <property type="project" value="InterPro"/>
</dbReference>
<feature type="transmembrane region" description="Helical" evidence="6">
    <location>
        <begin position="86"/>
        <end position="105"/>
    </location>
</feature>